<accession>E4TWL9</accession>
<protein>
    <recommendedName>
        <fullName evidence="1">DUF2202 domain-containing protein</fullName>
    </recommendedName>
</protein>
<dbReference type="eggNOG" id="COG4902">
    <property type="taxonomic scope" value="Bacteria"/>
</dbReference>
<feature type="domain" description="DUF2202" evidence="1">
    <location>
        <begin position="17"/>
        <end position="149"/>
    </location>
</feature>
<dbReference type="InterPro" id="IPR009078">
    <property type="entry name" value="Ferritin-like_SF"/>
</dbReference>
<dbReference type="Pfam" id="PF09968">
    <property type="entry name" value="DUF2202"/>
    <property type="match status" value="1"/>
</dbReference>
<dbReference type="RefSeq" id="WP_013461062.1">
    <property type="nucleotide sequence ID" value="NC_014762.1"/>
</dbReference>
<gene>
    <name evidence="2" type="ordered locus">Sulku_2205</name>
</gene>
<proteinExistence type="predicted"/>
<organism evidence="2 3">
    <name type="scientific">Sulfuricurvum kujiense (strain ATCC BAA-921 / DSM 16994 / JCM 11577 / YK-1)</name>
    <dbReference type="NCBI Taxonomy" id="709032"/>
    <lineage>
        <taxon>Bacteria</taxon>
        <taxon>Pseudomonadati</taxon>
        <taxon>Campylobacterota</taxon>
        <taxon>Epsilonproteobacteria</taxon>
        <taxon>Campylobacterales</taxon>
        <taxon>Sulfurimonadaceae</taxon>
        <taxon>Sulfuricurvum</taxon>
    </lineage>
</organism>
<dbReference type="Gene3D" id="1.20.1260.10">
    <property type="match status" value="1"/>
</dbReference>
<dbReference type="CDD" id="cd01048">
    <property type="entry name" value="Ferritin_like_AB2"/>
    <property type="match status" value="1"/>
</dbReference>
<dbReference type="STRING" id="709032.Sulku_2205"/>
<reference evidence="2 3" key="1">
    <citation type="journal article" date="2012" name="Stand. Genomic Sci.">
        <title>Complete genome sequence of the sulfur compounds oxidizing chemolithoautotroph Sulfuricurvum kujiense type strain (YK-1(T)).</title>
        <authorList>
            <person name="Han C."/>
            <person name="Kotsyurbenko O."/>
            <person name="Chertkov O."/>
            <person name="Held B."/>
            <person name="Lapidus A."/>
            <person name="Nolan M."/>
            <person name="Lucas S."/>
            <person name="Hammon N."/>
            <person name="Deshpande S."/>
            <person name="Cheng J.F."/>
            <person name="Tapia R."/>
            <person name="Goodwin L.A."/>
            <person name="Pitluck S."/>
            <person name="Liolios K."/>
            <person name="Pagani I."/>
            <person name="Ivanova N."/>
            <person name="Mavromatis K."/>
            <person name="Mikhailova N."/>
            <person name="Pati A."/>
            <person name="Chen A."/>
            <person name="Palaniappan K."/>
            <person name="Land M."/>
            <person name="Hauser L."/>
            <person name="Chang Y.J."/>
            <person name="Jeffries C.D."/>
            <person name="Brambilla E.M."/>
            <person name="Rohde M."/>
            <person name="Spring S."/>
            <person name="Sikorski J."/>
            <person name="Goker M."/>
            <person name="Woyke T."/>
            <person name="Bristow J."/>
            <person name="Eisen J.A."/>
            <person name="Markowitz V."/>
            <person name="Hugenholtz P."/>
            <person name="Kyrpides N.C."/>
            <person name="Klenk H.P."/>
            <person name="Detter J.C."/>
        </authorList>
    </citation>
    <scope>NUCLEOTIDE SEQUENCE [LARGE SCALE GENOMIC DNA]</scope>
    <source>
        <strain evidence="3">ATCC BAA-921 / DSM 16994 / JCM 11577 / YK-1</strain>
    </source>
</reference>
<dbReference type="InterPro" id="IPR012347">
    <property type="entry name" value="Ferritin-like"/>
</dbReference>
<evidence type="ECO:0000313" key="3">
    <source>
        <dbReference type="Proteomes" id="UP000008721"/>
    </source>
</evidence>
<dbReference type="AlphaFoldDB" id="E4TWL9"/>
<dbReference type="EMBL" id="CP002355">
    <property type="protein sequence ID" value="ADR34865.1"/>
    <property type="molecule type" value="Genomic_DNA"/>
</dbReference>
<keyword evidence="3" id="KW-1185">Reference proteome</keyword>
<sequence length="153" mass="16686">MKIKNSAVSSSLTQTDVTKLLYMIEEEKMARDVYDALYEQTGLSIFDKISDSEQTHYSTLLKTASKLGVDTGSLSTQAGVFTDVTVQSLYDQLILQGSQSTSNAIGVGILIEETDISDLQTSIDETTVSSLDQVYSNLLNASLNHLWAFDSIA</sequence>
<evidence type="ECO:0000259" key="1">
    <source>
        <dbReference type="Pfam" id="PF09968"/>
    </source>
</evidence>
<dbReference type="HOGENOM" id="CLU_051317_1_2_7"/>
<evidence type="ECO:0000313" key="2">
    <source>
        <dbReference type="EMBL" id="ADR34865.1"/>
    </source>
</evidence>
<dbReference type="InterPro" id="IPR019243">
    <property type="entry name" value="DUF2202"/>
</dbReference>
<dbReference type="Proteomes" id="UP000008721">
    <property type="component" value="Chromosome"/>
</dbReference>
<dbReference type="KEGG" id="sku:Sulku_2205"/>
<name>E4TWL9_SULKY</name>
<dbReference type="SUPFAM" id="SSF47240">
    <property type="entry name" value="Ferritin-like"/>
    <property type="match status" value="1"/>
</dbReference>